<feature type="domain" description="Ig-like" evidence="13">
    <location>
        <begin position="38"/>
        <end position="132"/>
    </location>
</feature>
<dbReference type="GO" id="GO:0001817">
    <property type="term" value="P:regulation of cytokine production"/>
    <property type="evidence" value="ECO:0007669"/>
    <property type="project" value="TreeGrafter"/>
</dbReference>
<feature type="transmembrane region" description="Helical" evidence="10">
    <location>
        <begin position="258"/>
        <end position="281"/>
    </location>
</feature>
<dbReference type="InterPro" id="IPR001870">
    <property type="entry name" value="B30.2/SPRY"/>
</dbReference>
<dbReference type="InterPro" id="IPR013106">
    <property type="entry name" value="Ig_V-set"/>
</dbReference>
<evidence type="ECO:0000256" key="4">
    <source>
        <dbReference type="ARBA" id="ARBA00022729"/>
    </source>
</evidence>
<dbReference type="InterPro" id="IPR050504">
    <property type="entry name" value="IgSF_BTN/MOG"/>
</dbReference>
<keyword evidence="9" id="KW-0393">Immunoglobulin domain</keyword>
<dbReference type="PANTHER" id="PTHR24100">
    <property type="entry name" value="BUTYROPHILIN"/>
    <property type="match status" value="1"/>
</dbReference>
<dbReference type="GO" id="GO:0050863">
    <property type="term" value="P:regulation of T cell activation"/>
    <property type="evidence" value="ECO:0007669"/>
    <property type="project" value="UniProtKB-ARBA"/>
</dbReference>
<evidence type="ECO:0000256" key="8">
    <source>
        <dbReference type="ARBA" id="ARBA00023180"/>
    </source>
</evidence>
<dbReference type="Pfam" id="PF07686">
    <property type="entry name" value="V-set"/>
    <property type="match status" value="1"/>
</dbReference>
<feature type="signal peptide" evidence="11">
    <location>
        <begin position="1"/>
        <end position="19"/>
    </location>
</feature>
<evidence type="ECO:0000313" key="15">
    <source>
        <dbReference type="Proteomes" id="UP000593565"/>
    </source>
</evidence>
<keyword evidence="15" id="KW-1185">Reference proteome</keyword>
<evidence type="ECO:0000256" key="5">
    <source>
        <dbReference type="ARBA" id="ARBA00022989"/>
    </source>
</evidence>
<feature type="domain" description="B30.2/SPRY" evidence="12">
    <location>
        <begin position="612"/>
        <end position="807"/>
    </location>
</feature>
<evidence type="ECO:0000259" key="13">
    <source>
        <dbReference type="PROSITE" id="PS50835"/>
    </source>
</evidence>
<dbReference type="InterPro" id="IPR036179">
    <property type="entry name" value="Ig-like_dom_sf"/>
</dbReference>
<evidence type="ECO:0000259" key="12">
    <source>
        <dbReference type="PROSITE" id="PS50188"/>
    </source>
</evidence>
<feature type="domain" description="B30.2/SPRY" evidence="12">
    <location>
        <begin position="302"/>
        <end position="492"/>
    </location>
</feature>
<dbReference type="EMBL" id="JAAGNN010000005">
    <property type="protein sequence ID" value="KAF4088967.1"/>
    <property type="molecule type" value="Genomic_DNA"/>
</dbReference>
<dbReference type="SMART" id="SM00449">
    <property type="entry name" value="SPRY"/>
    <property type="match status" value="2"/>
</dbReference>
<keyword evidence="6 10" id="KW-0472">Membrane</keyword>
<keyword evidence="3 10" id="KW-0812">Transmembrane</keyword>
<sequence>MRIMFLSVTLLILYSFMESRSEGLKVVGPEAPLVAVAGEDLILPCFIKPNTSAVDLRVEWFKLDGGNTLVHLYEDQEDRNEKQAQSYKRRTSLFREELQKGNASLKLSDLNVSDEGEYKCFIEDKSWFDDITVRIIVEGRIYDKAYSLKPFSSLREVQGSNPVITMESYDHSGGINLVCESRGWNPEPEVLWMNREGDTLPAENTQIHRDTEGFSVKHRITVYDYSDSNRFYCRLQQKHHMMEAEVFINSKVFDTWKWVVIISVSACLLAVGWIVTAVVFYNKVLQRQRMEHEIAEMKTFGEPQRKRVEDALARKKLYAVDVSLDPDTAHPNLILSAYGKQVEHKDTSYDPATPQQLDCDTFILGKQSFSSRFYYEVQVRGKTAWTLGVVRENINRKGDITLKPQNGFWTLALRNENEYWAIADPDVLLTLIEKVEKSSYWEKINFRIMFICVTLMILYSFMESQAAQGTHPVIMMESYDHSGGIDLVCDSKGWNLEPEVLWMNRDGDTLPAEDTQIHRDPEGFSVKRRITVYDYSDSNKFYCRLLQGHHMMEAEVIINSKVFDTWKWVVAISVLACLIAVGWIVTAVILHQTEPQRQKVKRDLTEKKNFAELQRQRLKCELAEKRKFAVDVTLDTDKAHPELRVSLDGKQVMAGDQWQDRPDTPQRFADYVDVVGKQGFSSGIFYYEVQVSGKTKWNLGVMRENINRKGKITWRPQDGFWTVKLRNENEYCACAGPDVLLTLREKVEKVGVYVDYEEGLVSFYDVMSNSHIYSFTAQFFTDKLYPYFCPDLNERSGNSAPLIISPVLTTE</sequence>
<evidence type="ECO:0000256" key="10">
    <source>
        <dbReference type="SAM" id="Phobius"/>
    </source>
</evidence>
<dbReference type="Pfam" id="PF13765">
    <property type="entry name" value="PRY"/>
    <property type="match status" value="2"/>
</dbReference>
<dbReference type="InterPro" id="IPR006574">
    <property type="entry name" value="PRY"/>
</dbReference>
<dbReference type="SUPFAM" id="SSF48726">
    <property type="entry name" value="Immunoglobulin"/>
    <property type="match status" value="3"/>
</dbReference>
<dbReference type="PRINTS" id="PR01407">
    <property type="entry name" value="BUTYPHLNCDUF"/>
</dbReference>
<dbReference type="InterPro" id="IPR043136">
    <property type="entry name" value="B30.2/SPRY_sf"/>
</dbReference>
<reference evidence="14 15" key="1">
    <citation type="submission" date="2020-02" db="EMBL/GenBank/DDBJ databases">
        <title>A chromosome-scale genome assembly of the black bullhead catfish (Ameiurus melas).</title>
        <authorList>
            <person name="Wen M."/>
            <person name="Zham M."/>
            <person name="Cabau C."/>
            <person name="Klopp C."/>
            <person name="Donnadieu C."/>
            <person name="Roques C."/>
            <person name="Bouchez O."/>
            <person name="Lampietro C."/>
            <person name="Jouanno E."/>
            <person name="Herpin A."/>
            <person name="Louis A."/>
            <person name="Berthelot C."/>
            <person name="Parey E."/>
            <person name="Roest-Crollius H."/>
            <person name="Braasch I."/>
            <person name="Postlethwait J."/>
            <person name="Robinson-Rechavi M."/>
            <person name="Echchiki A."/>
            <person name="Begum T."/>
            <person name="Montfort J."/>
            <person name="Schartl M."/>
            <person name="Bobe J."/>
            <person name="Guiguen Y."/>
        </authorList>
    </citation>
    <scope>NUCLEOTIDE SEQUENCE [LARGE SCALE GENOMIC DNA]</scope>
    <source>
        <strain evidence="14">M_S1</strain>
        <tissue evidence="14">Blood</tissue>
    </source>
</reference>
<dbReference type="PROSITE" id="PS50835">
    <property type="entry name" value="IG_LIKE"/>
    <property type="match status" value="3"/>
</dbReference>
<dbReference type="GO" id="GO:1903037">
    <property type="term" value="P:regulation of leukocyte cell-cell adhesion"/>
    <property type="evidence" value="ECO:0007669"/>
    <property type="project" value="UniProtKB-ARBA"/>
</dbReference>
<keyword evidence="5 10" id="KW-1133">Transmembrane helix</keyword>
<proteinExistence type="inferred from homology"/>
<dbReference type="PANTHER" id="PTHR24100:SF151">
    <property type="entry name" value="ICOS LIGAND"/>
    <property type="match status" value="1"/>
</dbReference>
<evidence type="ECO:0000256" key="6">
    <source>
        <dbReference type="ARBA" id="ARBA00023136"/>
    </source>
</evidence>
<dbReference type="GO" id="GO:0050852">
    <property type="term" value="P:T cell receptor signaling pathway"/>
    <property type="evidence" value="ECO:0007669"/>
    <property type="project" value="TreeGrafter"/>
</dbReference>
<dbReference type="CDD" id="cd13733">
    <property type="entry name" value="SPRY_PRY_C-I_1"/>
    <property type="match status" value="1"/>
</dbReference>
<name>A0A7J6B3E6_AMEME</name>
<keyword evidence="4 11" id="KW-0732">Signal</keyword>
<dbReference type="Pfam" id="PF00622">
    <property type="entry name" value="SPRY"/>
    <property type="match status" value="2"/>
</dbReference>
<evidence type="ECO:0000256" key="7">
    <source>
        <dbReference type="ARBA" id="ARBA00023157"/>
    </source>
</evidence>
<feature type="domain" description="Ig-like" evidence="13">
    <location>
        <begin position="472"/>
        <end position="559"/>
    </location>
</feature>
<dbReference type="InterPro" id="IPR003599">
    <property type="entry name" value="Ig_sub"/>
</dbReference>
<comment type="subcellular location">
    <subcellularLocation>
        <location evidence="1">Membrane</location>
        <topology evidence="1">Single-pass type I membrane protein</topology>
    </subcellularLocation>
</comment>
<dbReference type="InterPro" id="IPR007110">
    <property type="entry name" value="Ig-like_dom"/>
</dbReference>
<dbReference type="Gene3D" id="2.60.40.10">
    <property type="entry name" value="Immunoglobulins"/>
    <property type="match status" value="3"/>
</dbReference>
<comment type="caution">
    <text evidence="14">The sequence shown here is derived from an EMBL/GenBank/DDBJ whole genome shotgun (WGS) entry which is preliminary data.</text>
</comment>
<dbReference type="FunFam" id="2.60.120.920:FF:000004">
    <property type="entry name" value="Butyrophilin subfamily 1 member A1"/>
    <property type="match status" value="1"/>
</dbReference>
<evidence type="ECO:0000256" key="1">
    <source>
        <dbReference type="ARBA" id="ARBA00004479"/>
    </source>
</evidence>
<dbReference type="InterPro" id="IPR003877">
    <property type="entry name" value="SPRY_dom"/>
</dbReference>
<dbReference type="SMART" id="SM00406">
    <property type="entry name" value="IGv"/>
    <property type="match status" value="1"/>
</dbReference>
<dbReference type="GO" id="GO:0005102">
    <property type="term" value="F:signaling receptor binding"/>
    <property type="evidence" value="ECO:0007669"/>
    <property type="project" value="TreeGrafter"/>
</dbReference>
<dbReference type="PROSITE" id="PS50188">
    <property type="entry name" value="B302_SPRY"/>
    <property type="match status" value="2"/>
</dbReference>
<dbReference type="SUPFAM" id="SSF49899">
    <property type="entry name" value="Concanavalin A-like lectins/glucanases"/>
    <property type="match status" value="2"/>
</dbReference>
<keyword evidence="7" id="KW-1015">Disulfide bond</keyword>
<dbReference type="InterPro" id="IPR013320">
    <property type="entry name" value="ConA-like_dom_sf"/>
</dbReference>
<keyword evidence="8" id="KW-0325">Glycoprotein</keyword>
<evidence type="ECO:0000256" key="3">
    <source>
        <dbReference type="ARBA" id="ARBA00022692"/>
    </source>
</evidence>
<evidence type="ECO:0008006" key="16">
    <source>
        <dbReference type="Google" id="ProtNLM"/>
    </source>
</evidence>
<evidence type="ECO:0000313" key="14">
    <source>
        <dbReference type="EMBL" id="KAF4088967.1"/>
    </source>
</evidence>
<dbReference type="GO" id="GO:0009897">
    <property type="term" value="C:external side of plasma membrane"/>
    <property type="evidence" value="ECO:0007669"/>
    <property type="project" value="TreeGrafter"/>
</dbReference>
<feature type="chain" id="PRO_5029907692" description="Butyrophilin subfamily 1 member A1-like" evidence="11">
    <location>
        <begin position="20"/>
        <end position="811"/>
    </location>
</feature>
<dbReference type="InterPro" id="IPR053896">
    <property type="entry name" value="BTN3A2-like_Ig-C"/>
</dbReference>
<dbReference type="InterPro" id="IPR003879">
    <property type="entry name" value="Butyrophylin_SPRY"/>
</dbReference>
<evidence type="ECO:0000256" key="2">
    <source>
        <dbReference type="ARBA" id="ARBA00007591"/>
    </source>
</evidence>
<protein>
    <recommendedName>
        <fullName evidence="16">Butyrophilin subfamily 1 member A1-like</fullName>
    </recommendedName>
</protein>
<evidence type="ECO:0000256" key="9">
    <source>
        <dbReference type="ARBA" id="ARBA00023319"/>
    </source>
</evidence>
<dbReference type="Pfam" id="PF22705">
    <property type="entry name" value="C2-set_3"/>
    <property type="match status" value="2"/>
</dbReference>
<feature type="transmembrane region" description="Helical" evidence="10">
    <location>
        <begin position="444"/>
        <end position="462"/>
    </location>
</feature>
<gene>
    <name evidence="14" type="ORF">AMELA_G00060770</name>
</gene>
<feature type="domain" description="Ig-like" evidence="13">
    <location>
        <begin position="162"/>
        <end position="249"/>
    </location>
</feature>
<dbReference type="FunFam" id="2.60.40.10:FF:000142">
    <property type="entry name" value="V-set domain-containing T-cell activation inhibitor 1"/>
    <property type="match status" value="1"/>
</dbReference>
<accession>A0A7J6B3E6</accession>
<dbReference type="Gene3D" id="2.60.120.920">
    <property type="match status" value="2"/>
</dbReference>
<dbReference type="Proteomes" id="UP000593565">
    <property type="component" value="Unassembled WGS sequence"/>
</dbReference>
<dbReference type="InterPro" id="IPR013783">
    <property type="entry name" value="Ig-like_fold"/>
</dbReference>
<feature type="transmembrane region" description="Helical" evidence="10">
    <location>
        <begin position="568"/>
        <end position="590"/>
    </location>
</feature>
<dbReference type="SMART" id="SM00409">
    <property type="entry name" value="IG"/>
    <property type="match status" value="1"/>
</dbReference>
<comment type="similarity">
    <text evidence="2">Belongs to the immunoglobulin superfamily. BTN/MOG family.</text>
</comment>
<evidence type="ECO:0000256" key="11">
    <source>
        <dbReference type="SAM" id="SignalP"/>
    </source>
</evidence>
<dbReference type="AlphaFoldDB" id="A0A7J6B3E6"/>
<organism evidence="14 15">
    <name type="scientific">Ameiurus melas</name>
    <name type="common">Black bullhead</name>
    <name type="synonym">Silurus melas</name>
    <dbReference type="NCBI Taxonomy" id="219545"/>
    <lineage>
        <taxon>Eukaryota</taxon>
        <taxon>Metazoa</taxon>
        <taxon>Chordata</taxon>
        <taxon>Craniata</taxon>
        <taxon>Vertebrata</taxon>
        <taxon>Euteleostomi</taxon>
        <taxon>Actinopterygii</taxon>
        <taxon>Neopterygii</taxon>
        <taxon>Teleostei</taxon>
        <taxon>Ostariophysi</taxon>
        <taxon>Siluriformes</taxon>
        <taxon>Ictaluridae</taxon>
        <taxon>Ameiurus</taxon>
    </lineage>
</organism>
<dbReference type="SMART" id="SM00589">
    <property type="entry name" value="PRY"/>
    <property type="match status" value="2"/>
</dbReference>